<evidence type="ECO:0000256" key="5">
    <source>
        <dbReference type="SAM" id="MobiDB-lite"/>
    </source>
</evidence>
<evidence type="ECO:0000313" key="7">
    <source>
        <dbReference type="EMBL" id="TGZ48075.1"/>
    </source>
</evidence>
<dbReference type="EMBL" id="QBLH01002553">
    <property type="protein sequence ID" value="TGZ48075.1"/>
    <property type="molecule type" value="Genomic_DNA"/>
</dbReference>
<sequence>MKMTTMAENRETMVQKGLSEWWSEETEYVFQRIERWAAFARGYNRLRSQRWFKNRQTIQESWGVSSDETPPRFHSLKRSKWKSGSEEIKINCCGTFNYQSSGKLDSNCLETYRYDHSIYFKTIGDIRNDKRDQNENQDSASISSEEQVEWDASSLNDSISNKLFSEETNNISDTVAEREDNRRTQNAWPIVDLSKLDLNLIDNRGRDEWLSRPTDEDNRGKDGRQTENNNVIFLDNLKDKRVREEEATHLKMSKRLETVATMTCMKTLLMLFNFIFWASGVLMLCIGIWMRIQLRDYMNMSAQGSGAALLAIASLGAVLAVAAVLACCCTARGHPALLYLYGAFLAVVALLELAAGASVYAYRTNLNEGFDQGLNESMAAYGQDQSKSNNIDSMQKTLHCCGNRGYADWLNLDPPKDIPLSCCKVAQDKCDSQDPDEIYTEGCYNRVLDFINSNIGLVAGTAIGVAFFPLVGIFLACCLASNINKAEYEQVA</sequence>
<reference evidence="7 8" key="1">
    <citation type="journal article" date="2019" name="Philos. Trans. R. Soc. Lond., B, Biol. Sci.">
        <title>Ant behaviour and brain gene expression of defending hosts depend on the ecological success of the intruding social parasite.</title>
        <authorList>
            <person name="Kaur R."/>
            <person name="Stoldt M."/>
            <person name="Jongepier E."/>
            <person name="Feldmeyer B."/>
            <person name="Menzel F."/>
            <person name="Bornberg-Bauer E."/>
            <person name="Foitzik S."/>
        </authorList>
    </citation>
    <scope>NUCLEOTIDE SEQUENCE [LARGE SCALE GENOMIC DNA]</scope>
    <source>
        <tissue evidence="7">Whole body</tissue>
    </source>
</reference>
<dbReference type="GO" id="GO:0005886">
    <property type="term" value="C:plasma membrane"/>
    <property type="evidence" value="ECO:0007669"/>
    <property type="project" value="TreeGrafter"/>
</dbReference>
<dbReference type="InterPro" id="IPR018499">
    <property type="entry name" value="Tetraspanin/Peripherin"/>
</dbReference>
<protein>
    <submittedName>
        <fullName evidence="7">Uncharacterized protein</fullName>
    </submittedName>
</protein>
<evidence type="ECO:0000256" key="2">
    <source>
        <dbReference type="ARBA" id="ARBA00022692"/>
    </source>
</evidence>
<dbReference type="InterPro" id="IPR008952">
    <property type="entry name" value="Tetraspanin_EC2_sf"/>
</dbReference>
<evidence type="ECO:0000313" key="8">
    <source>
        <dbReference type="Proteomes" id="UP000310200"/>
    </source>
</evidence>
<dbReference type="Pfam" id="PF00335">
    <property type="entry name" value="Tetraspanin"/>
    <property type="match status" value="1"/>
</dbReference>
<dbReference type="STRING" id="300112.A0A4S2KF99"/>
<evidence type="ECO:0000256" key="3">
    <source>
        <dbReference type="ARBA" id="ARBA00022989"/>
    </source>
</evidence>
<feature type="transmembrane region" description="Helical" evidence="6">
    <location>
        <begin position="268"/>
        <end position="289"/>
    </location>
</feature>
<dbReference type="SUPFAM" id="SSF48652">
    <property type="entry name" value="Tetraspanin"/>
    <property type="match status" value="1"/>
</dbReference>
<feature type="transmembrane region" description="Helical" evidence="6">
    <location>
        <begin position="455"/>
        <end position="480"/>
    </location>
</feature>
<evidence type="ECO:0000256" key="1">
    <source>
        <dbReference type="ARBA" id="ARBA00004141"/>
    </source>
</evidence>
<dbReference type="FunFam" id="1.10.1450.10:FF:000029">
    <property type="entry name" value="Tetraspanin"/>
    <property type="match status" value="1"/>
</dbReference>
<feature type="transmembrane region" description="Helical" evidence="6">
    <location>
        <begin position="309"/>
        <end position="331"/>
    </location>
</feature>
<evidence type="ECO:0000256" key="6">
    <source>
        <dbReference type="SAM" id="Phobius"/>
    </source>
</evidence>
<dbReference type="PANTHER" id="PTHR19282">
    <property type="entry name" value="TETRASPANIN"/>
    <property type="match status" value="1"/>
</dbReference>
<dbReference type="Proteomes" id="UP000310200">
    <property type="component" value="Unassembled WGS sequence"/>
</dbReference>
<evidence type="ECO:0000256" key="4">
    <source>
        <dbReference type="ARBA" id="ARBA00023136"/>
    </source>
</evidence>
<comment type="subcellular location">
    <subcellularLocation>
        <location evidence="1">Membrane</location>
        <topology evidence="1">Multi-pass membrane protein</topology>
    </subcellularLocation>
</comment>
<keyword evidence="4 6" id="KW-0472">Membrane</keyword>
<organism evidence="7 8">
    <name type="scientific">Temnothorax longispinosus</name>
    <dbReference type="NCBI Taxonomy" id="300112"/>
    <lineage>
        <taxon>Eukaryota</taxon>
        <taxon>Metazoa</taxon>
        <taxon>Ecdysozoa</taxon>
        <taxon>Arthropoda</taxon>
        <taxon>Hexapoda</taxon>
        <taxon>Insecta</taxon>
        <taxon>Pterygota</taxon>
        <taxon>Neoptera</taxon>
        <taxon>Endopterygota</taxon>
        <taxon>Hymenoptera</taxon>
        <taxon>Apocrita</taxon>
        <taxon>Aculeata</taxon>
        <taxon>Formicoidea</taxon>
        <taxon>Formicidae</taxon>
        <taxon>Myrmicinae</taxon>
        <taxon>Temnothorax</taxon>
    </lineage>
</organism>
<dbReference type="PRINTS" id="PR00259">
    <property type="entry name" value="TMFOUR"/>
</dbReference>
<keyword evidence="2 6" id="KW-0812">Transmembrane</keyword>
<feature type="region of interest" description="Disordered" evidence="5">
    <location>
        <begin position="129"/>
        <end position="151"/>
    </location>
</feature>
<keyword evidence="8" id="KW-1185">Reference proteome</keyword>
<dbReference type="AlphaFoldDB" id="A0A4S2KF99"/>
<dbReference type="PANTHER" id="PTHR19282:SF252">
    <property type="entry name" value="TETRASPANIN"/>
    <property type="match status" value="1"/>
</dbReference>
<comment type="caution">
    <text evidence="7">The sequence shown here is derived from an EMBL/GenBank/DDBJ whole genome shotgun (WGS) entry which is preliminary data.</text>
</comment>
<feature type="transmembrane region" description="Helical" evidence="6">
    <location>
        <begin position="338"/>
        <end position="362"/>
    </location>
</feature>
<gene>
    <name evidence="7" type="ORF">DBV15_08763</name>
</gene>
<dbReference type="Gene3D" id="1.10.1450.10">
    <property type="entry name" value="Tetraspanin"/>
    <property type="match status" value="1"/>
</dbReference>
<accession>A0A4S2KF99</accession>
<keyword evidence="3 6" id="KW-1133">Transmembrane helix</keyword>
<proteinExistence type="predicted"/>
<name>A0A4S2KF99_9HYME</name>
<feature type="compositionally biased region" description="Polar residues" evidence="5">
    <location>
        <begin position="136"/>
        <end position="145"/>
    </location>
</feature>